<gene>
    <name evidence="3" type="ORF">GOZ88_06470</name>
    <name evidence="2" type="ORF">GOZ90_04225</name>
</gene>
<comment type="caution">
    <text evidence="3">The sequence shown here is derived from an EMBL/GenBank/DDBJ whole genome shotgun (WGS) entry which is preliminary data.</text>
</comment>
<keyword evidence="1" id="KW-0472">Membrane</keyword>
<evidence type="ECO:0000256" key="1">
    <source>
        <dbReference type="SAM" id="Phobius"/>
    </source>
</evidence>
<dbReference type="Pfam" id="PF11769">
    <property type="entry name" value="DUF3313"/>
    <property type="match status" value="1"/>
</dbReference>
<evidence type="ECO:0000313" key="3">
    <source>
        <dbReference type="EMBL" id="MVA55755.1"/>
    </source>
</evidence>
<dbReference type="Proteomes" id="UP000477951">
    <property type="component" value="Unassembled WGS sequence"/>
</dbReference>
<dbReference type="AlphaFoldDB" id="A0A1S2DNU0"/>
<evidence type="ECO:0000313" key="4">
    <source>
        <dbReference type="Proteomes" id="UP000440716"/>
    </source>
</evidence>
<evidence type="ECO:0000313" key="5">
    <source>
        <dbReference type="Proteomes" id="UP000477951"/>
    </source>
</evidence>
<organism evidence="3 4">
    <name type="scientific">Agrobacterium vitis</name>
    <name type="common">Rhizobium vitis</name>
    <dbReference type="NCBI Taxonomy" id="373"/>
    <lineage>
        <taxon>Bacteria</taxon>
        <taxon>Pseudomonadati</taxon>
        <taxon>Pseudomonadota</taxon>
        <taxon>Alphaproteobacteria</taxon>
        <taxon>Hyphomicrobiales</taxon>
        <taxon>Rhizobiaceae</taxon>
        <taxon>Rhizobium/Agrobacterium group</taxon>
        <taxon>Agrobacterium</taxon>
    </lineage>
</organism>
<reference evidence="4 5" key="1">
    <citation type="submission" date="2019-12" db="EMBL/GenBank/DDBJ databases">
        <title>Whole-genome sequencing of Allorhizobium vitis.</title>
        <authorList>
            <person name="Gan H.M."/>
            <person name="Szegedi E."/>
            <person name="Burr T."/>
            <person name="Savka M.A."/>
        </authorList>
    </citation>
    <scope>NUCLEOTIDE SEQUENCE [LARGE SCALE GENOMIC DNA]</scope>
    <source>
        <strain evidence="3 4">CG415</strain>
        <strain evidence="2 5">CG516</strain>
    </source>
</reference>
<dbReference type="RefSeq" id="WP_070150779.1">
    <property type="nucleotide sequence ID" value="NZ_JABAEI010000004.1"/>
</dbReference>
<feature type="transmembrane region" description="Helical" evidence="1">
    <location>
        <begin position="24"/>
        <end position="43"/>
    </location>
</feature>
<evidence type="ECO:0000313" key="2">
    <source>
        <dbReference type="EMBL" id="MUZ71883.1"/>
    </source>
</evidence>
<keyword evidence="1" id="KW-1133">Transmembrane helix</keyword>
<accession>A0A1S2DNU0</accession>
<sequence length="290" mass="29597">MTYVLACALARREAKPASRSGFSAIFPLALALGLSGCGSVPLTQSGSLKSYEKLGPVEGKVAKSRVFLDEQSLLMARSIAISPTKLSPQARAKLHEPGSDRLVSNALDRALCIDLSDRFLVVRPGEPADLTVQAEITDIVPTGKIAAGVSKVTTLGTSAVLPVGIPRLPIGLGGLAVEAEALTPQGTQVAAIVWSRGANSITNGPRVSEVGDAYGLASAFAGQFSQMLQKGQKPSGLNLSLPSGQKLKSGLGGAPKNAACEAFGRAPGIGGMVGTMVGAPPSWSDKAGKQ</sequence>
<protein>
    <submittedName>
        <fullName evidence="3">DUF3313 family protein</fullName>
    </submittedName>
</protein>
<name>A0A1S2DNU0_AGRVI</name>
<proteinExistence type="predicted"/>
<keyword evidence="1" id="KW-0812">Transmembrane</keyword>
<dbReference type="Proteomes" id="UP000440716">
    <property type="component" value="Unassembled WGS sequence"/>
</dbReference>
<dbReference type="EMBL" id="WPHU01000002">
    <property type="protein sequence ID" value="MVA55755.1"/>
    <property type="molecule type" value="Genomic_DNA"/>
</dbReference>
<dbReference type="EMBL" id="WPHR01000003">
    <property type="protein sequence ID" value="MUZ71883.1"/>
    <property type="molecule type" value="Genomic_DNA"/>
</dbReference>
<dbReference type="InterPro" id="IPR021747">
    <property type="entry name" value="DUF3313"/>
</dbReference>